<dbReference type="SUPFAM" id="SSF81593">
    <property type="entry name" value="Nucleotidyltransferase substrate binding subunit/domain"/>
    <property type="match status" value="2"/>
</dbReference>
<dbReference type="SUPFAM" id="SSF81301">
    <property type="entry name" value="Nucleotidyltransferase"/>
    <property type="match status" value="2"/>
</dbReference>
<keyword evidence="5" id="KW-0460">Magnesium</keyword>
<reference evidence="10" key="1">
    <citation type="journal article" date="2019" name="Int. J. Syst. Evol. Microbiol.">
        <title>The Global Catalogue of Microorganisms (GCM) 10K type strain sequencing project: providing services to taxonomists for standard genome sequencing and annotation.</title>
        <authorList>
            <consortium name="The Broad Institute Genomics Platform"/>
            <consortium name="The Broad Institute Genome Sequencing Center for Infectious Disease"/>
            <person name="Wu L."/>
            <person name="Ma J."/>
        </authorList>
    </citation>
    <scope>NUCLEOTIDE SEQUENCE [LARGE SCALE GENOMIC DNA]</scope>
    <source>
        <strain evidence="10">CGMCC 1.12851</strain>
    </source>
</reference>
<evidence type="ECO:0000259" key="7">
    <source>
        <dbReference type="Pfam" id="PF03710"/>
    </source>
</evidence>
<evidence type="ECO:0000256" key="2">
    <source>
        <dbReference type="ARBA" id="ARBA00022695"/>
    </source>
</evidence>
<sequence>MTTPAAHADAYADAIARARTHSPFLALALDRHPVSLEVLCSQGVDAAIQRIGTAYSDAPVGECLRRRKNALAMVLAIADLAGVIGVEKVTHCLSDFADAALDAALADVFAKRTPGEPVRGFAVIALGKHGGQELNYSSDIDPIFIYDPDTLPVRPREDPADAAQRIARQLIDLMSARDGHGYVFRMDLRLRPAAEVTPLAIPVDAALSHYESQALTWEQAAYIRSRAAAGDRELGPYYMEALRPFIWRRSLDFGTIDEIAALTRQIRDHYSKGQLLGPGFDLKRGRGGIREVEFFTQANQLIHGGRDPVLRARSTLDALSALASQGIVPEDEAAMLADHYRILRTFEHRLQMVDDQQTHSLPQDPAALNNVAQLHGLADGAAMIAALEGVTGEVAQVYDGLIASQRSRDDDTVITLSSDPELLVDALASAGLEAPEALAARVQAWRGGAVRALRSAAGRKAFEAVLPALLAAFADAPDQAGALNRFDDLLRQLPSTVNVFRLLQARPALMQTMVDILSHAPPLAESLARRGDLLDGLIDASAYDLVGSVEDITKRLSREEPGDDYQQRLDAVRVRVGEMRFGLGVQLIEGRHDPVAIAGGYARVAEAAIIRLANCAVHEFTLVHGKIADSEPVILALGRLGGGALTHASDLDLIFLFSGEIGEESDGARPLGSTQYYNRLAQRIIAALSVPTAAGALYEVDTRLRPNGAQGLLAVSFTSFADYQRDQAWTWEHMALCRARVVYGSEQARATLGEIIAKILHTPRDADAIAAAALKMRTDIAAHKRPIGPLDIKLLPGGLVDIEFIVHTLQLQHRVGFNPDLRLALAELVEAGLVDAALKDAHDLLTRLLVTLRLVSPDCTEPAPASQVLIARACGCATWNDLLTTVEAARGHVVAQWNTVFGLADIPQPNGRKDR</sequence>
<dbReference type="CDD" id="cd05401">
    <property type="entry name" value="NT_GlnE_GlnD_like"/>
    <property type="match status" value="2"/>
</dbReference>
<dbReference type="EMBL" id="BMGD01000003">
    <property type="protein sequence ID" value="GGB64396.1"/>
    <property type="molecule type" value="Genomic_DNA"/>
</dbReference>
<keyword evidence="3" id="KW-0547">Nucleotide-binding</keyword>
<protein>
    <submittedName>
        <fullName evidence="9">Glutamate-ammonia-ligase adenylyltransferase</fullName>
    </submittedName>
</protein>
<dbReference type="InterPro" id="IPR005190">
    <property type="entry name" value="GlnE_rpt_dom"/>
</dbReference>
<dbReference type="PANTHER" id="PTHR30621">
    <property type="entry name" value="GLUTAMINE SYNTHETASE ADENYLYLTRANSFERASE"/>
    <property type="match status" value="1"/>
</dbReference>
<proteinExistence type="predicted"/>
<dbReference type="RefSeq" id="WP_188514212.1">
    <property type="nucleotide sequence ID" value="NZ_BMGD01000003.1"/>
</dbReference>
<dbReference type="Proteomes" id="UP000614261">
    <property type="component" value="Unassembled WGS sequence"/>
</dbReference>
<dbReference type="PANTHER" id="PTHR30621:SF0">
    <property type="entry name" value="BIFUNCTIONAL GLUTAMINE SYNTHETASE ADENYLYLTRANSFERASE_ADENYLYL-REMOVING ENZYME"/>
    <property type="match status" value="1"/>
</dbReference>
<evidence type="ECO:0000256" key="3">
    <source>
        <dbReference type="ARBA" id="ARBA00022741"/>
    </source>
</evidence>
<dbReference type="Gene3D" id="1.20.120.330">
    <property type="entry name" value="Nucleotidyltransferases domain 2"/>
    <property type="match status" value="2"/>
</dbReference>
<dbReference type="NCBIfam" id="NF010706">
    <property type="entry name" value="PRK14108.1"/>
    <property type="match status" value="1"/>
</dbReference>
<feature type="domain" description="Glutamate-ammonia ligase adenylyltransferase repeated" evidence="7">
    <location>
        <begin position="511"/>
        <end position="750"/>
    </location>
</feature>
<dbReference type="NCBIfam" id="NF008292">
    <property type="entry name" value="PRK11072.1"/>
    <property type="match status" value="1"/>
</dbReference>
<name>A0ABQ1JB18_9SPHN</name>
<keyword evidence="4" id="KW-0067">ATP-binding</keyword>
<feature type="domain" description="PII-uridylyltransferase/Glutamine-synthetase adenylyltransferase" evidence="8">
    <location>
        <begin position="274"/>
        <end position="399"/>
    </location>
</feature>
<dbReference type="GO" id="GO:0016779">
    <property type="term" value="F:nucleotidyltransferase activity"/>
    <property type="evidence" value="ECO:0007669"/>
    <property type="project" value="UniProtKB-KW"/>
</dbReference>
<dbReference type="InterPro" id="IPR013546">
    <property type="entry name" value="PII_UdlTrfase/GS_AdlTrfase"/>
</dbReference>
<evidence type="ECO:0000256" key="4">
    <source>
        <dbReference type="ARBA" id="ARBA00022840"/>
    </source>
</evidence>
<comment type="caution">
    <text evidence="9">The sequence shown here is derived from an EMBL/GenBank/DDBJ whole genome shotgun (WGS) entry which is preliminary data.</text>
</comment>
<keyword evidence="1" id="KW-0808">Transferase</keyword>
<dbReference type="Pfam" id="PF08335">
    <property type="entry name" value="GlnD_UR_UTase"/>
    <property type="match status" value="2"/>
</dbReference>
<feature type="domain" description="Glutamate-ammonia ligase adenylyltransferase repeated" evidence="7">
    <location>
        <begin position="17"/>
        <end position="235"/>
    </location>
</feature>
<keyword evidence="2 9" id="KW-0548">Nucleotidyltransferase</keyword>
<evidence type="ECO:0000256" key="1">
    <source>
        <dbReference type="ARBA" id="ARBA00022679"/>
    </source>
</evidence>
<dbReference type="Pfam" id="PF03710">
    <property type="entry name" value="GlnE"/>
    <property type="match status" value="2"/>
</dbReference>
<evidence type="ECO:0000313" key="10">
    <source>
        <dbReference type="Proteomes" id="UP000614261"/>
    </source>
</evidence>
<accession>A0ABQ1JB18</accession>
<gene>
    <name evidence="9" type="primary">glnE</name>
    <name evidence="9" type="ORF">GCM10010833_19380</name>
</gene>
<evidence type="ECO:0000256" key="5">
    <source>
        <dbReference type="ARBA" id="ARBA00022842"/>
    </source>
</evidence>
<dbReference type="Gene3D" id="3.30.460.10">
    <property type="entry name" value="Beta Polymerase, domain 2"/>
    <property type="match status" value="2"/>
</dbReference>
<keyword evidence="6" id="KW-0511">Multifunctional enzyme</keyword>
<dbReference type="InterPro" id="IPR023057">
    <property type="entry name" value="GlnE"/>
</dbReference>
<evidence type="ECO:0000259" key="8">
    <source>
        <dbReference type="Pfam" id="PF08335"/>
    </source>
</evidence>
<keyword evidence="10" id="KW-1185">Reference proteome</keyword>
<evidence type="ECO:0000313" key="9">
    <source>
        <dbReference type="EMBL" id="GGB64396.1"/>
    </source>
</evidence>
<dbReference type="InterPro" id="IPR043519">
    <property type="entry name" value="NT_sf"/>
</dbReference>
<dbReference type="Gene3D" id="1.20.120.1510">
    <property type="match status" value="1"/>
</dbReference>
<organism evidence="9 10">
    <name type="scientific">Blastomonas aquatica</name>
    <dbReference type="NCBI Taxonomy" id="1510276"/>
    <lineage>
        <taxon>Bacteria</taxon>
        <taxon>Pseudomonadati</taxon>
        <taxon>Pseudomonadota</taxon>
        <taxon>Alphaproteobacteria</taxon>
        <taxon>Sphingomonadales</taxon>
        <taxon>Sphingomonadaceae</taxon>
        <taxon>Blastomonas</taxon>
    </lineage>
</organism>
<evidence type="ECO:0000256" key="6">
    <source>
        <dbReference type="ARBA" id="ARBA00023268"/>
    </source>
</evidence>
<feature type="domain" description="PII-uridylyltransferase/Glutamine-synthetase adenylyltransferase" evidence="8">
    <location>
        <begin position="790"/>
        <end position="894"/>
    </location>
</feature>